<name>A0A6A7A4C5_9PLEO</name>
<evidence type="ECO:0000313" key="2">
    <source>
        <dbReference type="Proteomes" id="UP000799424"/>
    </source>
</evidence>
<dbReference type="AlphaFoldDB" id="A0A6A7A4C5"/>
<evidence type="ECO:0000313" key="1">
    <source>
        <dbReference type="EMBL" id="KAF2828151.1"/>
    </source>
</evidence>
<organism evidence="1 2">
    <name type="scientific">Ophiobolus disseminans</name>
    <dbReference type="NCBI Taxonomy" id="1469910"/>
    <lineage>
        <taxon>Eukaryota</taxon>
        <taxon>Fungi</taxon>
        <taxon>Dikarya</taxon>
        <taxon>Ascomycota</taxon>
        <taxon>Pezizomycotina</taxon>
        <taxon>Dothideomycetes</taxon>
        <taxon>Pleosporomycetidae</taxon>
        <taxon>Pleosporales</taxon>
        <taxon>Pleosporineae</taxon>
        <taxon>Phaeosphaeriaceae</taxon>
        <taxon>Ophiobolus</taxon>
    </lineage>
</organism>
<keyword evidence="2" id="KW-1185">Reference proteome</keyword>
<proteinExistence type="predicted"/>
<gene>
    <name evidence="1" type="ORF">CC86DRAFT_381100</name>
</gene>
<dbReference type="EMBL" id="MU006223">
    <property type="protein sequence ID" value="KAF2828151.1"/>
    <property type="molecule type" value="Genomic_DNA"/>
</dbReference>
<sequence>MLPDCHLPHSEASSNSTNEAIQFLAAFRLGLFGAWPNACVTQHMLDQDHDLKILRIAWDACRGGSHWVDAIATDNGRLDRETLVAVADTKSGTIRFIRRNIRTHGSKLLSPVRPYRFCRCCGAVKMTHQERPEISGRAGEHCLETCKPSNFKAPELP</sequence>
<reference evidence="1" key="1">
    <citation type="journal article" date="2020" name="Stud. Mycol.">
        <title>101 Dothideomycetes genomes: a test case for predicting lifestyles and emergence of pathogens.</title>
        <authorList>
            <person name="Haridas S."/>
            <person name="Albert R."/>
            <person name="Binder M."/>
            <person name="Bloem J."/>
            <person name="Labutti K."/>
            <person name="Salamov A."/>
            <person name="Andreopoulos B."/>
            <person name="Baker S."/>
            <person name="Barry K."/>
            <person name="Bills G."/>
            <person name="Bluhm B."/>
            <person name="Cannon C."/>
            <person name="Castanera R."/>
            <person name="Culley D."/>
            <person name="Daum C."/>
            <person name="Ezra D."/>
            <person name="Gonzalez J."/>
            <person name="Henrissat B."/>
            <person name="Kuo A."/>
            <person name="Liang C."/>
            <person name="Lipzen A."/>
            <person name="Lutzoni F."/>
            <person name="Magnuson J."/>
            <person name="Mondo S."/>
            <person name="Nolan M."/>
            <person name="Ohm R."/>
            <person name="Pangilinan J."/>
            <person name="Park H.-J."/>
            <person name="Ramirez L."/>
            <person name="Alfaro M."/>
            <person name="Sun H."/>
            <person name="Tritt A."/>
            <person name="Yoshinaga Y."/>
            <person name="Zwiers L.-H."/>
            <person name="Turgeon B."/>
            <person name="Goodwin S."/>
            <person name="Spatafora J."/>
            <person name="Crous P."/>
            <person name="Grigoriev I."/>
        </authorList>
    </citation>
    <scope>NUCLEOTIDE SEQUENCE</scope>
    <source>
        <strain evidence="1">CBS 113818</strain>
    </source>
</reference>
<dbReference type="Proteomes" id="UP000799424">
    <property type="component" value="Unassembled WGS sequence"/>
</dbReference>
<protein>
    <submittedName>
        <fullName evidence="1">Uncharacterized protein</fullName>
    </submittedName>
</protein>
<accession>A0A6A7A4C5</accession>